<evidence type="ECO:0000256" key="7">
    <source>
        <dbReference type="ARBA" id="ARBA00023180"/>
    </source>
</evidence>
<dbReference type="Gene3D" id="3.40.30.10">
    <property type="entry name" value="Glutaredoxin"/>
    <property type="match status" value="1"/>
</dbReference>
<keyword evidence="8" id="KW-0472">Membrane</keyword>
<comment type="caution">
    <text evidence="11">The sequence shown here is derived from an EMBL/GenBank/DDBJ whole genome shotgun (WGS) entry which is preliminary data.</text>
</comment>
<reference evidence="11 12" key="1">
    <citation type="journal article" date="2024" name="Science">
        <title>Giant polyketide synthase enzymes in the biosynthesis of giant marine polyether toxins.</title>
        <authorList>
            <person name="Fallon T.R."/>
            <person name="Shende V.V."/>
            <person name="Wierzbicki I.H."/>
            <person name="Pendleton A.L."/>
            <person name="Watervoot N.F."/>
            <person name="Auber R.P."/>
            <person name="Gonzalez D.J."/>
            <person name="Wisecaver J.H."/>
            <person name="Moore B.S."/>
        </authorList>
    </citation>
    <scope>NUCLEOTIDE SEQUENCE [LARGE SCALE GENOMIC DNA]</scope>
    <source>
        <strain evidence="11 12">12B1</strain>
    </source>
</reference>
<keyword evidence="4 8" id="KW-0274">FAD</keyword>
<dbReference type="SUPFAM" id="SSF52833">
    <property type="entry name" value="Thioredoxin-like"/>
    <property type="match status" value="1"/>
</dbReference>
<organism evidence="11 12">
    <name type="scientific">Prymnesium parvum</name>
    <name type="common">Toxic golden alga</name>
    <dbReference type="NCBI Taxonomy" id="97485"/>
    <lineage>
        <taxon>Eukaryota</taxon>
        <taxon>Haptista</taxon>
        <taxon>Haptophyta</taxon>
        <taxon>Prymnesiophyceae</taxon>
        <taxon>Prymnesiales</taxon>
        <taxon>Prymnesiaceae</taxon>
        <taxon>Prymnesium</taxon>
    </lineage>
</organism>
<comment type="cofactor">
    <cofactor evidence="1 8">
        <name>FAD</name>
        <dbReference type="ChEBI" id="CHEBI:57692"/>
    </cofactor>
</comment>
<dbReference type="PROSITE" id="PS51324">
    <property type="entry name" value="ERV_ALR"/>
    <property type="match status" value="1"/>
</dbReference>
<evidence type="ECO:0000256" key="2">
    <source>
        <dbReference type="ARBA" id="ARBA00022630"/>
    </source>
</evidence>
<dbReference type="GO" id="GO:0006457">
    <property type="term" value="P:protein folding"/>
    <property type="evidence" value="ECO:0007669"/>
    <property type="project" value="TreeGrafter"/>
</dbReference>
<evidence type="ECO:0000256" key="6">
    <source>
        <dbReference type="ARBA" id="ARBA00023157"/>
    </source>
</evidence>
<sequence length="500" mass="53837">MALSLLGASLASLYDGAAHVELVRDFSSVSMGRRHIAIEFFAGWCGHCQAFAPLWRSVATAACAARPRLAIGAVDCVADFLTCQELGIDSFPTIRLFGPTVTEAHGRPLRQCVHGCRSAPLVLADILSQLPPGWLEPRLADAKSLEAISTAGGCERLPSGGTPVKLEQLPPPEALQRPVPFADITSAVVYGLERELPVDIGPERAERRAALLAWLQLLSSSFPLPENRAAMARLHRLVRAALAENSPVGLRQWASLLEELPRPIFPAGGAVGAIAWAACRGVSEEARGYPCALWLLFHSLVAHSSDATAAATLRTIRAYVDHFFGCEACRRHFVAMFDAKPPDVRTADAAALWLWRAHNAVNLRLNRSGEATVLRYGLPKVQWPPADVCPGCKSPSGRWREVAVLRLLRAVYCHDGAECGVARNRTADEAWRAADSAAADTDWSPSMALAIAACGAAVLLSCLGGVAALRQHRQAMTARVLRPVNYVPRVRLLSSAEESE</sequence>
<keyword evidence="8" id="KW-1133">Transmembrane helix</keyword>
<dbReference type="GO" id="GO:0003756">
    <property type="term" value="F:protein disulfide isomerase activity"/>
    <property type="evidence" value="ECO:0007669"/>
    <property type="project" value="TreeGrafter"/>
</dbReference>
<dbReference type="GO" id="GO:0005615">
    <property type="term" value="C:extracellular space"/>
    <property type="evidence" value="ECO:0007669"/>
    <property type="project" value="TreeGrafter"/>
</dbReference>
<evidence type="ECO:0000256" key="5">
    <source>
        <dbReference type="ARBA" id="ARBA00023002"/>
    </source>
</evidence>
<keyword evidence="12" id="KW-1185">Reference proteome</keyword>
<comment type="catalytic activity">
    <reaction evidence="8">
        <text>2 R'C(R)SH + O2 = R'C(R)S-S(R)CR' + H2O2</text>
        <dbReference type="Rhea" id="RHEA:17357"/>
        <dbReference type="ChEBI" id="CHEBI:15379"/>
        <dbReference type="ChEBI" id="CHEBI:16240"/>
        <dbReference type="ChEBI" id="CHEBI:16520"/>
        <dbReference type="ChEBI" id="CHEBI:17412"/>
        <dbReference type="EC" id="1.8.3.2"/>
    </reaction>
</comment>
<keyword evidence="6" id="KW-1015">Disulfide bond</keyword>
<dbReference type="Pfam" id="PF00085">
    <property type="entry name" value="Thioredoxin"/>
    <property type="match status" value="1"/>
</dbReference>
<dbReference type="EC" id="1.8.3.2" evidence="8"/>
<dbReference type="GO" id="GO:0016971">
    <property type="term" value="F:flavin-dependent sulfhydryl oxidase activity"/>
    <property type="evidence" value="ECO:0007669"/>
    <property type="project" value="InterPro"/>
</dbReference>
<dbReference type="SUPFAM" id="SSF69000">
    <property type="entry name" value="FAD-dependent thiol oxidase"/>
    <property type="match status" value="1"/>
</dbReference>
<dbReference type="InterPro" id="IPR017905">
    <property type="entry name" value="ERV/ALR_sulphydryl_oxidase"/>
</dbReference>
<evidence type="ECO:0000256" key="3">
    <source>
        <dbReference type="ARBA" id="ARBA00022729"/>
    </source>
</evidence>
<accession>A0AB34JC87</accession>
<evidence type="ECO:0000259" key="10">
    <source>
        <dbReference type="PROSITE" id="PS51352"/>
    </source>
</evidence>
<dbReference type="InterPro" id="IPR036774">
    <property type="entry name" value="ERV/ALR_sulphydryl_oxid_sf"/>
</dbReference>
<proteinExistence type="predicted"/>
<dbReference type="Gene3D" id="1.20.120.310">
    <property type="entry name" value="ERV/ALR sulfhydryl oxidase domain"/>
    <property type="match status" value="1"/>
</dbReference>
<gene>
    <name evidence="11" type="ORF">AB1Y20_003027</name>
</gene>
<keyword evidence="5 8" id="KW-0560">Oxidoreductase</keyword>
<dbReference type="PANTHER" id="PTHR22897:SF8">
    <property type="entry name" value="SULFHYDRYL OXIDASE"/>
    <property type="match status" value="1"/>
</dbReference>
<protein>
    <recommendedName>
        <fullName evidence="8">Sulfhydryl oxidase</fullName>
        <ecNumber evidence="8">1.8.3.2</ecNumber>
    </recommendedName>
</protein>
<dbReference type="PROSITE" id="PS51352">
    <property type="entry name" value="THIOREDOXIN_2"/>
    <property type="match status" value="1"/>
</dbReference>
<dbReference type="CDD" id="cd02961">
    <property type="entry name" value="PDI_a_family"/>
    <property type="match status" value="1"/>
</dbReference>
<dbReference type="AlphaFoldDB" id="A0AB34JC87"/>
<evidence type="ECO:0000259" key="9">
    <source>
        <dbReference type="PROSITE" id="PS51324"/>
    </source>
</evidence>
<evidence type="ECO:0000256" key="8">
    <source>
        <dbReference type="RuleBase" id="RU371123"/>
    </source>
</evidence>
<feature type="domain" description="ERV/ALR sulfhydryl oxidase" evidence="9">
    <location>
        <begin position="282"/>
        <end position="383"/>
    </location>
</feature>
<feature type="domain" description="Thioredoxin" evidence="10">
    <location>
        <begin position="1"/>
        <end position="131"/>
    </location>
</feature>
<dbReference type="EMBL" id="JBGBPQ010000010">
    <property type="protein sequence ID" value="KAL1518742.1"/>
    <property type="molecule type" value="Genomic_DNA"/>
</dbReference>
<evidence type="ECO:0000313" key="11">
    <source>
        <dbReference type="EMBL" id="KAL1518742.1"/>
    </source>
</evidence>
<keyword evidence="3" id="KW-0732">Signal</keyword>
<keyword evidence="7" id="KW-0325">Glycoprotein</keyword>
<evidence type="ECO:0000256" key="4">
    <source>
        <dbReference type="ARBA" id="ARBA00022827"/>
    </source>
</evidence>
<dbReference type="PANTHER" id="PTHR22897">
    <property type="entry name" value="QUIESCIN Q6-RELATED SULFHYDRYL OXIDASE"/>
    <property type="match status" value="1"/>
</dbReference>
<dbReference type="InterPro" id="IPR039798">
    <property type="entry name" value="Sulfhydryl_oxidase"/>
</dbReference>
<name>A0AB34JC87_PRYPA</name>
<dbReference type="GO" id="GO:0000139">
    <property type="term" value="C:Golgi membrane"/>
    <property type="evidence" value="ECO:0007669"/>
    <property type="project" value="TreeGrafter"/>
</dbReference>
<dbReference type="InterPro" id="IPR036249">
    <property type="entry name" value="Thioredoxin-like_sf"/>
</dbReference>
<feature type="transmembrane region" description="Helical" evidence="8">
    <location>
        <begin position="447"/>
        <end position="469"/>
    </location>
</feature>
<keyword evidence="2 8" id="KW-0285">Flavoprotein</keyword>
<evidence type="ECO:0000256" key="1">
    <source>
        <dbReference type="ARBA" id="ARBA00001974"/>
    </source>
</evidence>
<dbReference type="Pfam" id="PF04777">
    <property type="entry name" value="Evr1_Alr"/>
    <property type="match status" value="1"/>
</dbReference>
<evidence type="ECO:0000313" key="12">
    <source>
        <dbReference type="Proteomes" id="UP001515480"/>
    </source>
</evidence>
<dbReference type="InterPro" id="IPR013766">
    <property type="entry name" value="Thioredoxin_domain"/>
</dbReference>
<dbReference type="Proteomes" id="UP001515480">
    <property type="component" value="Unassembled WGS sequence"/>
</dbReference>
<keyword evidence="8" id="KW-0812">Transmembrane</keyword>